<keyword evidence="2" id="KW-1185">Reference proteome</keyword>
<name>A0ACC3MIJ6_9PEZI</name>
<proteinExistence type="predicted"/>
<protein>
    <submittedName>
        <fullName evidence="1">Uncharacterized protein</fullName>
    </submittedName>
</protein>
<comment type="caution">
    <text evidence="1">The sequence shown here is derived from an EMBL/GenBank/DDBJ whole genome shotgun (WGS) entry which is preliminary data.</text>
</comment>
<sequence length="333" mass="37888">MDPGNESQQIEAQDSSDAQSDNDSGFGEGTPSTASLTSSIFDYEEEHGRSYHAFRRGKYVMPNDEREQERMDIHYHSIRMCMHDKLFLSPAQKPTAILDVGTGTGIWAMDVADDHPSTQVIGIDLSPMLPTAVPPNLEFQIMDADEPWEFSMKFDLIHTRLMNGFSIRSWPNFYQQAFASMKPGGWVENQEFDLDITSDDGTMSPEGAVRRWQDLWEEGLKRMSADLSGRCYPNRMKEQMEDAGFVNVHVRGFKMPIGIWPKDTRLRQAGLFCMVGIVDGVSGLSQRVFTKGLGWTIEEMEVLLMEVRNEFNSKRIHSYIPIYVVYGQKPSED</sequence>
<reference evidence="1" key="1">
    <citation type="submission" date="2023-07" db="EMBL/GenBank/DDBJ databases">
        <title>Black Yeasts Isolated from many extreme environments.</title>
        <authorList>
            <person name="Coleine C."/>
            <person name="Stajich J.E."/>
            <person name="Selbmann L."/>
        </authorList>
    </citation>
    <scope>NUCLEOTIDE SEQUENCE</scope>
    <source>
        <strain evidence="1">CCFEE 5714</strain>
    </source>
</reference>
<organism evidence="1 2">
    <name type="scientific">Vermiconidia calcicola</name>
    <dbReference type="NCBI Taxonomy" id="1690605"/>
    <lineage>
        <taxon>Eukaryota</taxon>
        <taxon>Fungi</taxon>
        <taxon>Dikarya</taxon>
        <taxon>Ascomycota</taxon>
        <taxon>Pezizomycotina</taxon>
        <taxon>Dothideomycetes</taxon>
        <taxon>Dothideomycetidae</taxon>
        <taxon>Mycosphaerellales</taxon>
        <taxon>Extremaceae</taxon>
        <taxon>Vermiconidia</taxon>
    </lineage>
</organism>
<evidence type="ECO:0000313" key="2">
    <source>
        <dbReference type="Proteomes" id="UP001281147"/>
    </source>
</evidence>
<dbReference type="Proteomes" id="UP001281147">
    <property type="component" value="Unassembled WGS sequence"/>
</dbReference>
<evidence type="ECO:0000313" key="1">
    <source>
        <dbReference type="EMBL" id="KAK3691961.1"/>
    </source>
</evidence>
<dbReference type="EMBL" id="JAUTXU010000253">
    <property type="protein sequence ID" value="KAK3691961.1"/>
    <property type="molecule type" value="Genomic_DNA"/>
</dbReference>
<gene>
    <name evidence="1" type="ORF">LTR37_018321</name>
</gene>
<accession>A0ACC3MIJ6</accession>